<dbReference type="EMBL" id="BMAO01037391">
    <property type="protein sequence ID" value="GFR17432.1"/>
    <property type="molecule type" value="Genomic_DNA"/>
</dbReference>
<sequence length="995" mass="113340">MELKKSNNIFSTKKTDEDFLEQINKYKKQAIDIQKHSDTIARAITGQRRTLGDVPKKRPTAIETFIEKHVADIKKYDDEIENILARKKSRDYIPESVTQKQSILIKRFENLSNVVEIMEREHTQDKYSSTSIGAIKEQVDVVGNAYKNLSHNLKELSDSASNIIKLIQEQKVLKKEIYELRKEELRVHYRREKASNKVTVKADNKKRVAAMEEKVNENDINIKSLCNEEKVKELNKNVENSLTKFDREIDKLETKVRNAGYETPDKSSKTGKLMLTVVKKVKELIENLKNTFVELRNKMTELREKTKHGGQEKNLEADKYTLNTQISQGKVSLEKKQGMHNQDNIVNGTEIRHLTKKSKELFAVAELIGLEHDSGKHSKIGINALKEQVNAVQNVGKRLRHNLKELSDLPSNTGKLVQEQVSLRKELNKLKRENLTLDKLEKGGEKISKSTIDKKKETNSKRISTIEAKAIENDSKIKSLSTGVKIRELSENIQSSLIDFKREVAKLETKVKSLEKGQAPKLPHQIVKPSFGPSETVIKSFEDIKGYLYTLAKNVDNHGIYEGSKEYLQRVVNHLDGFYIMESDKLQKLKINLNKPDLTKERFTQIITALVNTIDSSNIGKFDNRLLEKATNYIYSVEDLAKEAVSKISSSAKDLYRKVTKSGSFNLNKGYESSELQGKYRVTEKLVADLESEQKKAKALKKLRYAVREFGKSVLGSESDRNKIPREQQVSIDLGNKLFFDHENNMLLTIPNLSVYYCEVGTKDKKSYVTQDGTEVLAKRFSPEEQEKNTKIIKCNEKGEYRLFNQDGTLYDTSGKSSKGKAGEVAYGLTLDGRLVTHEHIVPYGSSDKKVEYGYYHSSLLGGKPGQCFGMMTVKNGQITKIDINSGHYKPTQENLYNAVKILQNVIADGAEIISHDFSYDKGTGQVSNPLYKGNKEQFLQRMETKGKDGLTMPERYFGALRNYNAAYKEKLDKSSHAEKIINERKNSSERINSL</sequence>
<organism evidence="3 5">
    <name type="scientific">Trichonephila clavata</name>
    <name type="common">Joro spider</name>
    <name type="synonym">Nephila clavata</name>
    <dbReference type="NCBI Taxonomy" id="2740835"/>
    <lineage>
        <taxon>Eukaryota</taxon>
        <taxon>Metazoa</taxon>
        <taxon>Ecdysozoa</taxon>
        <taxon>Arthropoda</taxon>
        <taxon>Chelicerata</taxon>
        <taxon>Arachnida</taxon>
        <taxon>Araneae</taxon>
        <taxon>Araneomorphae</taxon>
        <taxon>Entelegynae</taxon>
        <taxon>Araneoidea</taxon>
        <taxon>Nephilidae</taxon>
        <taxon>Trichonephila</taxon>
    </lineage>
</organism>
<evidence type="ECO:0000256" key="1">
    <source>
        <dbReference type="SAM" id="Coils"/>
    </source>
</evidence>
<keyword evidence="5" id="KW-1185">Reference proteome</keyword>
<gene>
    <name evidence="4" type="ORF">TNCT_109891</name>
    <name evidence="3" type="ORF">TNCT_404971</name>
    <name evidence="2" type="ORF">TNCT_506331</name>
</gene>
<reference evidence="3" key="1">
    <citation type="submission" date="2020-07" db="EMBL/GenBank/DDBJ databases">
        <title>Multicomponent nature underlies the extraordinary mechanical properties of spider dragline silk.</title>
        <authorList>
            <person name="Kono N."/>
            <person name="Nakamura H."/>
            <person name="Mori M."/>
            <person name="Yoshida Y."/>
            <person name="Ohtoshi R."/>
            <person name="Malay A.D."/>
            <person name="Moran D.A.P."/>
            <person name="Tomita M."/>
            <person name="Numata K."/>
            <person name="Arakawa K."/>
        </authorList>
    </citation>
    <scope>NUCLEOTIDE SEQUENCE</scope>
</reference>
<feature type="coiled-coil region" evidence="1">
    <location>
        <begin position="235"/>
        <end position="305"/>
    </location>
</feature>
<dbReference type="EMBL" id="BMAO01021165">
    <property type="protein sequence ID" value="GFQ72208.1"/>
    <property type="molecule type" value="Genomic_DNA"/>
</dbReference>
<feature type="coiled-coil region" evidence="1">
    <location>
        <begin position="382"/>
        <end position="443"/>
    </location>
</feature>
<keyword evidence="1" id="KW-0175">Coiled coil</keyword>
<dbReference type="Proteomes" id="UP000887116">
    <property type="component" value="Unassembled WGS sequence"/>
</dbReference>
<accession>A0A8X6LFP4</accession>
<proteinExistence type="predicted"/>
<evidence type="ECO:0000313" key="3">
    <source>
        <dbReference type="EMBL" id="GFR05454.1"/>
    </source>
</evidence>
<evidence type="ECO:0000313" key="4">
    <source>
        <dbReference type="EMBL" id="GFR17432.1"/>
    </source>
</evidence>
<dbReference type="AlphaFoldDB" id="A0A8X6LFP4"/>
<evidence type="ECO:0000313" key="2">
    <source>
        <dbReference type="EMBL" id="GFQ72208.1"/>
    </source>
</evidence>
<protein>
    <submittedName>
        <fullName evidence="3">Uncharacterized protein</fullName>
    </submittedName>
</protein>
<feature type="coiled-coil region" evidence="1">
    <location>
        <begin position="490"/>
        <end position="517"/>
    </location>
</feature>
<name>A0A8X6LFP4_TRICU</name>
<evidence type="ECO:0000313" key="5">
    <source>
        <dbReference type="Proteomes" id="UP000887116"/>
    </source>
</evidence>
<dbReference type="EMBL" id="BMAO01025851">
    <property type="protein sequence ID" value="GFR05454.1"/>
    <property type="molecule type" value="Genomic_DNA"/>
</dbReference>
<comment type="caution">
    <text evidence="3">The sequence shown here is derived from an EMBL/GenBank/DDBJ whole genome shotgun (WGS) entry which is preliminary data.</text>
</comment>